<feature type="non-terminal residue" evidence="1">
    <location>
        <position position="1"/>
    </location>
</feature>
<organism evidence="1">
    <name type="scientific">termite gut metagenome</name>
    <dbReference type="NCBI Taxonomy" id="433724"/>
    <lineage>
        <taxon>unclassified sequences</taxon>
        <taxon>metagenomes</taxon>
        <taxon>organismal metagenomes</taxon>
    </lineage>
</organism>
<dbReference type="Gene3D" id="3.30.420.40">
    <property type="match status" value="1"/>
</dbReference>
<gene>
    <name evidence="1" type="ORF">EZS27_038989</name>
</gene>
<protein>
    <submittedName>
        <fullName evidence="1">Uncharacterized protein</fullName>
    </submittedName>
</protein>
<evidence type="ECO:0000313" key="1">
    <source>
        <dbReference type="EMBL" id="KAA6309533.1"/>
    </source>
</evidence>
<accession>A0A5J4PM62</accession>
<dbReference type="AlphaFoldDB" id="A0A5J4PM62"/>
<dbReference type="EMBL" id="SNRY01007897">
    <property type="protein sequence ID" value="KAA6309533.1"/>
    <property type="molecule type" value="Genomic_DNA"/>
</dbReference>
<comment type="caution">
    <text evidence="1">The sequence shown here is derived from an EMBL/GenBank/DDBJ whole genome shotgun (WGS) entry which is preliminary data.</text>
</comment>
<name>A0A5J4PM62_9ZZZZ</name>
<sequence>VHFIGSVAHYYKDVLMEAVNEMGVQIGGIMKRPMEGLVEFHTGKI</sequence>
<proteinExistence type="predicted"/>
<reference evidence="1" key="1">
    <citation type="submission" date="2019-03" db="EMBL/GenBank/DDBJ databases">
        <title>Single cell metagenomics reveals metabolic interactions within the superorganism composed of flagellate Streblomastix strix and complex community of Bacteroidetes bacteria on its surface.</title>
        <authorList>
            <person name="Treitli S.C."/>
            <person name="Kolisko M."/>
            <person name="Husnik F."/>
            <person name="Keeling P."/>
            <person name="Hampl V."/>
        </authorList>
    </citation>
    <scope>NUCLEOTIDE SEQUENCE</scope>
    <source>
        <strain evidence="1">STM</strain>
    </source>
</reference>